<dbReference type="RefSeq" id="WP_185298453.1">
    <property type="nucleotide sequence ID" value="NZ_CP045702.1"/>
</dbReference>
<organism evidence="2 3">
    <name type="scientific">Streptomyces finlayi</name>
    <dbReference type="NCBI Taxonomy" id="67296"/>
    <lineage>
        <taxon>Bacteria</taxon>
        <taxon>Bacillati</taxon>
        <taxon>Actinomycetota</taxon>
        <taxon>Actinomycetes</taxon>
        <taxon>Kitasatosporales</taxon>
        <taxon>Streptomycetaceae</taxon>
        <taxon>Streptomyces</taxon>
    </lineage>
</organism>
<sequence length="132" mass="13601">MTITVGIRAARGAKGAVASAVAATACYLMWSGGRDWASDARAAEPDAFLAGSVESVLALVAGVVLMPVLLWAGMRVMRERGNHLLVVAGTGVWFLLGGHVVEDPVDGVGTVLFLALFAVLGGLLSLVRTPDK</sequence>
<keyword evidence="1" id="KW-1133">Transmembrane helix</keyword>
<dbReference type="KEGG" id="sfiy:F0344_10055"/>
<keyword evidence="3" id="KW-1185">Reference proteome</keyword>
<reference evidence="3" key="1">
    <citation type="submission" date="2019-10" db="EMBL/GenBank/DDBJ databases">
        <title>Antimicrobial potential of Antarctic Bacteria.</title>
        <authorList>
            <person name="Benaud N."/>
            <person name="Edwards R.J."/>
            <person name="Ferrari B.C."/>
        </authorList>
    </citation>
    <scope>NUCLEOTIDE SEQUENCE [LARGE SCALE GENOMIC DNA]</scope>
    <source>
        <strain evidence="3">NBSH44</strain>
    </source>
</reference>
<accession>A0A7G7BHU9</accession>
<dbReference type="AlphaFoldDB" id="A0A7G7BHU9"/>
<evidence type="ECO:0000313" key="3">
    <source>
        <dbReference type="Proteomes" id="UP000515307"/>
    </source>
</evidence>
<name>A0A7G7BHU9_9ACTN</name>
<feature type="transmembrane region" description="Helical" evidence="1">
    <location>
        <begin position="84"/>
        <end position="101"/>
    </location>
</feature>
<protein>
    <submittedName>
        <fullName evidence="2">Uncharacterized protein</fullName>
    </submittedName>
</protein>
<keyword evidence="1" id="KW-0472">Membrane</keyword>
<feature type="transmembrane region" description="Helical" evidence="1">
    <location>
        <begin position="107"/>
        <end position="127"/>
    </location>
</feature>
<keyword evidence="1" id="KW-0812">Transmembrane</keyword>
<dbReference type="Proteomes" id="UP000515307">
    <property type="component" value="Chromosome"/>
</dbReference>
<dbReference type="EMBL" id="CP045702">
    <property type="protein sequence ID" value="QNE74914.1"/>
    <property type="molecule type" value="Genomic_DNA"/>
</dbReference>
<proteinExistence type="predicted"/>
<gene>
    <name evidence="2" type="ORF">F0344_10055</name>
</gene>
<feature type="transmembrane region" description="Helical" evidence="1">
    <location>
        <begin position="12"/>
        <end position="30"/>
    </location>
</feature>
<evidence type="ECO:0000313" key="2">
    <source>
        <dbReference type="EMBL" id="QNE74914.1"/>
    </source>
</evidence>
<feature type="transmembrane region" description="Helical" evidence="1">
    <location>
        <begin position="50"/>
        <end position="72"/>
    </location>
</feature>
<evidence type="ECO:0000256" key="1">
    <source>
        <dbReference type="SAM" id="Phobius"/>
    </source>
</evidence>